<dbReference type="InterPro" id="IPR000045">
    <property type="entry name" value="Prepilin_IV_endopep_pep"/>
</dbReference>
<keyword evidence="3" id="KW-0378">Hydrolase</keyword>
<proteinExistence type="predicted"/>
<feature type="transmembrane region" description="Helical" evidence="1">
    <location>
        <begin position="48"/>
        <end position="67"/>
    </location>
</feature>
<comment type="caution">
    <text evidence="3">The sequence shown here is derived from an EMBL/GenBank/DDBJ whole genome shotgun (WGS) entry which is preliminary data.</text>
</comment>
<dbReference type="GO" id="GO:0004190">
    <property type="term" value="F:aspartic-type endopeptidase activity"/>
    <property type="evidence" value="ECO:0007669"/>
    <property type="project" value="UniProtKB-EC"/>
</dbReference>
<dbReference type="RefSeq" id="WP_380788430.1">
    <property type="nucleotide sequence ID" value="NZ_JBHTKR010000001.1"/>
</dbReference>
<evidence type="ECO:0000313" key="3">
    <source>
        <dbReference type="EMBL" id="MFD1193293.1"/>
    </source>
</evidence>
<sequence length="176" mass="18853">MLSSTAALSTPLFALPAQAAFWFFLASLPICFWVILSDLRAMRIPNKAVLALVAVFVLVGVWVLPLAVLGMQLVNLVVVLLIGIMLNATGLFGAGDAKFAAAAAPFVMLADVSFMMMLLAVTLLAGFLTHRLAARSPLRRLAPGWESWDRRKDFPMGLSLGSSLTIYLGLAALYGN</sequence>
<evidence type="ECO:0000256" key="1">
    <source>
        <dbReference type="SAM" id="Phobius"/>
    </source>
</evidence>
<organism evidence="3 4">
    <name type="scientific">Seohaeicola saemankumensis</name>
    <dbReference type="NCBI Taxonomy" id="481181"/>
    <lineage>
        <taxon>Bacteria</taxon>
        <taxon>Pseudomonadati</taxon>
        <taxon>Pseudomonadota</taxon>
        <taxon>Alphaproteobacteria</taxon>
        <taxon>Rhodobacterales</taxon>
        <taxon>Roseobacteraceae</taxon>
        <taxon>Seohaeicola</taxon>
    </lineage>
</organism>
<keyword evidence="1" id="KW-0472">Membrane</keyword>
<dbReference type="EMBL" id="JBHTKR010000001">
    <property type="protein sequence ID" value="MFD1193293.1"/>
    <property type="molecule type" value="Genomic_DNA"/>
</dbReference>
<keyword evidence="4" id="KW-1185">Reference proteome</keyword>
<dbReference type="Proteomes" id="UP001597151">
    <property type="component" value="Unassembled WGS sequence"/>
</dbReference>
<feature type="transmembrane region" description="Helical" evidence="1">
    <location>
        <begin position="106"/>
        <end position="134"/>
    </location>
</feature>
<accession>A0ABW3T8E2</accession>
<keyword evidence="1" id="KW-0812">Transmembrane</keyword>
<feature type="domain" description="Prepilin type IV endopeptidase peptidase" evidence="2">
    <location>
        <begin position="28"/>
        <end position="128"/>
    </location>
</feature>
<dbReference type="Gene3D" id="1.20.120.1220">
    <property type="match status" value="1"/>
</dbReference>
<dbReference type="Pfam" id="PF01478">
    <property type="entry name" value="Peptidase_A24"/>
    <property type="match status" value="1"/>
</dbReference>
<evidence type="ECO:0000313" key="4">
    <source>
        <dbReference type="Proteomes" id="UP001597151"/>
    </source>
</evidence>
<dbReference type="EC" id="3.4.23.43" evidence="3"/>
<keyword evidence="1" id="KW-1133">Transmembrane helix</keyword>
<feature type="transmembrane region" description="Helical" evidence="1">
    <location>
        <begin position="154"/>
        <end position="174"/>
    </location>
</feature>
<protein>
    <submittedName>
        <fullName evidence="3">Prepilin peptidase</fullName>
        <ecNumber evidence="3">3.4.23.43</ecNumber>
    </submittedName>
</protein>
<feature type="transmembrane region" description="Helical" evidence="1">
    <location>
        <begin position="12"/>
        <end position="36"/>
    </location>
</feature>
<gene>
    <name evidence="3" type="ORF">ACFQ3C_01245</name>
</gene>
<evidence type="ECO:0000259" key="2">
    <source>
        <dbReference type="Pfam" id="PF01478"/>
    </source>
</evidence>
<feature type="transmembrane region" description="Helical" evidence="1">
    <location>
        <begin position="73"/>
        <end position="94"/>
    </location>
</feature>
<name>A0ABW3T8E2_9RHOB</name>
<reference evidence="4" key="1">
    <citation type="journal article" date="2019" name="Int. J. Syst. Evol. Microbiol.">
        <title>The Global Catalogue of Microorganisms (GCM) 10K type strain sequencing project: providing services to taxonomists for standard genome sequencing and annotation.</title>
        <authorList>
            <consortium name="The Broad Institute Genomics Platform"/>
            <consortium name="The Broad Institute Genome Sequencing Center for Infectious Disease"/>
            <person name="Wu L."/>
            <person name="Ma J."/>
        </authorList>
    </citation>
    <scope>NUCLEOTIDE SEQUENCE [LARGE SCALE GENOMIC DNA]</scope>
    <source>
        <strain evidence="4">CCUG 55328</strain>
    </source>
</reference>